<protein>
    <recommendedName>
        <fullName evidence="4">Lipoprotein</fullName>
    </recommendedName>
</protein>
<organism evidence="2 3">
    <name type="scientific">Leptonema illini</name>
    <dbReference type="NCBI Taxonomy" id="183"/>
    <lineage>
        <taxon>Bacteria</taxon>
        <taxon>Pseudomonadati</taxon>
        <taxon>Spirochaetota</taxon>
        <taxon>Spirochaetia</taxon>
        <taxon>Leptospirales</taxon>
        <taxon>Leptospiraceae</taxon>
        <taxon>Leptonema</taxon>
    </lineage>
</organism>
<evidence type="ECO:0000313" key="2">
    <source>
        <dbReference type="EMBL" id="KAB2935327.1"/>
    </source>
</evidence>
<keyword evidence="1" id="KW-0732">Signal</keyword>
<reference evidence="2 3" key="1">
    <citation type="submission" date="2019-10" db="EMBL/GenBank/DDBJ databases">
        <title>Extracellular Electron Transfer in a Candidatus Methanoperedens spp. Enrichment Culture.</title>
        <authorList>
            <person name="Berger S."/>
            <person name="Rangel Shaw D."/>
            <person name="Berben T."/>
            <person name="In 'T Zandt M."/>
            <person name="Frank J."/>
            <person name="Reimann J."/>
            <person name="Jetten M.S.M."/>
            <person name="Welte C.U."/>
        </authorList>
    </citation>
    <scope>NUCLEOTIDE SEQUENCE [LARGE SCALE GENOMIC DNA]</scope>
    <source>
        <strain evidence="2">SB12</strain>
    </source>
</reference>
<evidence type="ECO:0008006" key="4">
    <source>
        <dbReference type="Google" id="ProtNLM"/>
    </source>
</evidence>
<proteinExistence type="predicted"/>
<dbReference type="Proteomes" id="UP000460298">
    <property type="component" value="Unassembled WGS sequence"/>
</dbReference>
<gene>
    <name evidence="2" type="ORF">F9K24_00950</name>
</gene>
<comment type="caution">
    <text evidence="2">The sequence shown here is derived from an EMBL/GenBank/DDBJ whole genome shotgun (WGS) entry which is preliminary data.</text>
</comment>
<dbReference type="PROSITE" id="PS51257">
    <property type="entry name" value="PROKAR_LIPOPROTEIN"/>
    <property type="match status" value="1"/>
</dbReference>
<feature type="signal peptide" evidence="1">
    <location>
        <begin position="1"/>
        <end position="22"/>
    </location>
</feature>
<dbReference type="EMBL" id="WBUI01000001">
    <property type="protein sequence ID" value="KAB2935327.1"/>
    <property type="molecule type" value="Genomic_DNA"/>
</dbReference>
<evidence type="ECO:0000256" key="1">
    <source>
        <dbReference type="SAM" id="SignalP"/>
    </source>
</evidence>
<accession>A0A833H4S8</accession>
<name>A0A833H4S8_9LEPT</name>
<evidence type="ECO:0000313" key="3">
    <source>
        <dbReference type="Proteomes" id="UP000460298"/>
    </source>
</evidence>
<sequence>MKNNIMLLFSCLLFFVACTNNTDESREKQEMDDPVHPRKLVGKTFTTGDTYSYSRVFELCSEGIAYSYQYYVDGFDNVCGLITKGKWALNEHRVIVFTPESGCENVSDRKEKCAVTVCNLPLDYRTQDIAEYDIRSDWEVVINGNYGPLPVEQNIYYRSYSNQQYLCK</sequence>
<dbReference type="AlphaFoldDB" id="A0A833H4S8"/>
<feature type="chain" id="PRO_5032389567" description="Lipoprotein" evidence="1">
    <location>
        <begin position="23"/>
        <end position="168"/>
    </location>
</feature>